<organism evidence="1 2">
    <name type="scientific">Opisthorchis viverrini</name>
    <name type="common">Southeast Asian liver fluke</name>
    <dbReference type="NCBI Taxonomy" id="6198"/>
    <lineage>
        <taxon>Eukaryota</taxon>
        <taxon>Metazoa</taxon>
        <taxon>Spiralia</taxon>
        <taxon>Lophotrochozoa</taxon>
        <taxon>Platyhelminthes</taxon>
        <taxon>Trematoda</taxon>
        <taxon>Digenea</taxon>
        <taxon>Opisthorchiida</taxon>
        <taxon>Opisthorchiata</taxon>
        <taxon>Opisthorchiidae</taxon>
        <taxon>Opisthorchis</taxon>
    </lineage>
</organism>
<sequence length="110" mass="12704">MENLSRFKIPSNEQVQQEIFTGNAKKRNQIFGGLLRIKLTLVSLLVMANSLLCASAVGKFDDTLAERYPFRKCLQECALSAEPLLDEYEYCAWQCSRLREKRGKFFMMGR</sequence>
<dbReference type="CTD" id="20321661"/>
<evidence type="ECO:0000313" key="2">
    <source>
        <dbReference type="Proteomes" id="UP000054324"/>
    </source>
</evidence>
<name>A0A074ZCF5_OPIVI</name>
<evidence type="ECO:0000313" key="1">
    <source>
        <dbReference type="EMBL" id="KER24976.1"/>
    </source>
</evidence>
<dbReference type="EMBL" id="KL596791">
    <property type="protein sequence ID" value="KER24976.1"/>
    <property type="molecule type" value="Genomic_DNA"/>
</dbReference>
<dbReference type="AlphaFoldDB" id="A0A074ZCF5"/>
<dbReference type="KEGG" id="ovi:T265_07482"/>
<gene>
    <name evidence="1" type="ORF">T265_07482</name>
</gene>
<dbReference type="RefSeq" id="XP_009171279.1">
    <property type="nucleotide sequence ID" value="XM_009173015.1"/>
</dbReference>
<reference evidence="1 2" key="1">
    <citation type="submission" date="2013-11" db="EMBL/GenBank/DDBJ databases">
        <title>Opisthorchis viverrini - life in the bile duct.</title>
        <authorList>
            <person name="Young N.D."/>
            <person name="Nagarajan N."/>
            <person name="Lin S.J."/>
            <person name="Korhonen P.K."/>
            <person name="Jex A.R."/>
            <person name="Hall R.S."/>
            <person name="Safavi-Hemami H."/>
            <person name="Kaewkong W."/>
            <person name="Bertrand D."/>
            <person name="Gao S."/>
            <person name="Seet Q."/>
            <person name="Wongkham S."/>
            <person name="Teh B.T."/>
            <person name="Wongkham C."/>
            <person name="Intapan P.M."/>
            <person name="Maleewong W."/>
            <person name="Yang X."/>
            <person name="Hu M."/>
            <person name="Wang Z."/>
            <person name="Hofmann A."/>
            <person name="Sternberg P.W."/>
            <person name="Tan P."/>
            <person name="Wang J."/>
            <person name="Gasser R.B."/>
        </authorList>
    </citation>
    <scope>NUCLEOTIDE SEQUENCE [LARGE SCALE GENOMIC DNA]</scope>
</reference>
<protein>
    <submittedName>
        <fullName evidence="1">Uncharacterized protein</fullName>
    </submittedName>
</protein>
<keyword evidence="2" id="KW-1185">Reference proteome</keyword>
<accession>A0A074ZCF5</accession>
<proteinExistence type="predicted"/>
<dbReference type="Proteomes" id="UP000054324">
    <property type="component" value="Unassembled WGS sequence"/>
</dbReference>
<dbReference type="GeneID" id="20321661"/>